<evidence type="ECO:0000313" key="3">
    <source>
        <dbReference type="Proteomes" id="UP000429607"/>
    </source>
</evidence>
<protein>
    <recommendedName>
        <fullName evidence="5">Reverse transcriptase Ty1/copia-type domain-containing protein</fullName>
    </recommendedName>
</protein>
<sequence length="301" mass="33573">MAGAVVAWMCKKQACVALSTMESEFVAASHTTARMLGVIECLKEIGIKVRMPSLLHVDNQAAIAQLEGGDTTGHAKHIDTRHKFVKDFVKKKVLLINYCESKKMRVDVLTKVLPAPRLAELRGLVMPSVGRGRKSSTGYDIFYNCNLVDWGSKKQMMVTLSSAESEYIAMAAAVQECIGLMMVLKDIGMPVGPIVVMEGNQGAQQLAESKGVTQRSRHIDTKYYWLRDKIASGDVCVQYCPTSKMVADHFTKPLGRTKFERFRSALVFVEWGCWEWATSHSSKTQDDDFNSGSWYDTNKLQ</sequence>
<dbReference type="PANTHER" id="PTHR11439:SF467">
    <property type="entry name" value="INTEGRASE CATALYTIC DOMAIN-CONTAINING PROTEIN"/>
    <property type="match status" value="1"/>
</dbReference>
<dbReference type="CDD" id="cd09272">
    <property type="entry name" value="RNase_HI_RT_Ty1"/>
    <property type="match status" value="2"/>
</dbReference>
<organism evidence="2 4">
    <name type="scientific">Phytophthora rubi</name>
    <dbReference type="NCBI Taxonomy" id="129364"/>
    <lineage>
        <taxon>Eukaryota</taxon>
        <taxon>Sar</taxon>
        <taxon>Stramenopiles</taxon>
        <taxon>Oomycota</taxon>
        <taxon>Peronosporomycetes</taxon>
        <taxon>Peronosporales</taxon>
        <taxon>Peronosporaceae</taxon>
        <taxon>Phytophthora</taxon>
    </lineage>
</organism>
<dbReference type="Proteomes" id="UP000434957">
    <property type="component" value="Unassembled WGS sequence"/>
</dbReference>
<evidence type="ECO:0000313" key="2">
    <source>
        <dbReference type="EMBL" id="KAE9320346.1"/>
    </source>
</evidence>
<comment type="caution">
    <text evidence="2">The sequence shown here is derived from an EMBL/GenBank/DDBJ whole genome shotgun (WGS) entry which is preliminary data.</text>
</comment>
<evidence type="ECO:0000313" key="1">
    <source>
        <dbReference type="EMBL" id="KAE9007556.1"/>
    </source>
</evidence>
<keyword evidence="4" id="KW-1185">Reference proteome</keyword>
<gene>
    <name evidence="1" type="ORF">PR001_g16942</name>
    <name evidence="2" type="ORF">PR003_g17740</name>
</gene>
<name>A0A6A4EDS6_9STRA</name>
<dbReference type="EMBL" id="QXFT01001375">
    <property type="protein sequence ID" value="KAE9320346.1"/>
    <property type="molecule type" value="Genomic_DNA"/>
</dbReference>
<dbReference type="EMBL" id="QXFV01001371">
    <property type="protein sequence ID" value="KAE9007556.1"/>
    <property type="molecule type" value="Genomic_DNA"/>
</dbReference>
<accession>A0A6A4EDS6</accession>
<proteinExistence type="predicted"/>
<reference evidence="2 4" key="1">
    <citation type="submission" date="2018-08" db="EMBL/GenBank/DDBJ databases">
        <title>Genomic investigation of the strawberry pathogen Phytophthora fragariae indicates pathogenicity is determined by transcriptional variation in three key races.</title>
        <authorList>
            <person name="Adams T.M."/>
            <person name="Armitage A.D."/>
            <person name="Sobczyk M.K."/>
            <person name="Bates H.J."/>
            <person name="Dunwell J.M."/>
            <person name="Nellist C.F."/>
            <person name="Harrison R.J."/>
        </authorList>
    </citation>
    <scope>NUCLEOTIDE SEQUENCE [LARGE SCALE GENOMIC DNA]</scope>
    <source>
        <strain evidence="1 3">SCRP249</strain>
        <strain evidence="2 4">SCRP333</strain>
    </source>
</reference>
<dbReference type="AlphaFoldDB" id="A0A6A4EDS6"/>
<dbReference type="PANTHER" id="PTHR11439">
    <property type="entry name" value="GAG-POL-RELATED RETROTRANSPOSON"/>
    <property type="match status" value="1"/>
</dbReference>
<dbReference type="Proteomes" id="UP000429607">
    <property type="component" value="Unassembled WGS sequence"/>
</dbReference>
<evidence type="ECO:0008006" key="5">
    <source>
        <dbReference type="Google" id="ProtNLM"/>
    </source>
</evidence>
<evidence type="ECO:0000313" key="4">
    <source>
        <dbReference type="Proteomes" id="UP000434957"/>
    </source>
</evidence>